<keyword evidence="5" id="KW-1185">Reference proteome</keyword>
<keyword evidence="2" id="KW-0472">Membrane</keyword>
<evidence type="ECO:0000313" key="5">
    <source>
        <dbReference type="Proteomes" id="UP000694251"/>
    </source>
</evidence>
<accession>A0A8T2BSP5</accession>
<keyword evidence="2" id="KW-0812">Transmembrane</keyword>
<dbReference type="Pfam" id="PF03107">
    <property type="entry name" value="C1_2"/>
    <property type="match status" value="2"/>
</dbReference>
<evidence type="ECO:0000313" key="4">
    <source>
        <dbReference type="EMBL" id="KAG7587974.1"/>
    </source>
</evidence>
<reference evidence="4 5" key="1">
    <citation type="submission" date="2020-12" db="EMBL/GenBank/DDBJ databases">
        <title>Concerted genomic and epigenomic changes stabilize Arabidopsis allopolyploids.</title>
        <authorList>
            <person name="Chen Z."/>
        </authorList>
    </citation>
    <scope>NUCLEOTIDE SEQUENCE [LARGE SCALE GENOMIC DNA]</scope>
    <source>
        <strain evidence="4">As9502</strain>
        <tissue evidence="4">Leaf</tissue>
    </source>
</reference>
<evidence type="ECO:0000259" key="3">
    <source>
        <dbReference type="Pfam" id="PF03107"/>
    </source>
</evidence>
<dbReference type="AlphaFoldDB" id="A0A8T2BSP5"/>
<feature type="transmembrane region" description="Helical" evidence="2">
    <location>
        <begin position="252"/>
        <end position="275"/>
    </location>
</feature>
<dbReference type="InterPro" id="IPR053192">
    <property type="entry name" value="Vacuole_Formation_Reg"/>
</dbReference>
<evidence type="ECO:0000256" key="1">
    <source>
        <dbReference type="ARBA" id="ARBA00022737"/>
    </source>
</evidence>
<dbReference type="PANTHER" id="PTHR32410:SF181">
    <property type="entry name" value="CYSTEINE_HISTIDINE-RICH C1 DOMAIN FAMILY PROTEIN"/>
    <property type="match status" value="1"/>
</dbReference>
<keyword evidence="2" id="KW-1133">Transmembrane helix</keyword>
<proteinExistence type="predicted"/>
<dbReference type="InterPro" id="IPR004146">
    <property type="entry name" value="DC1"/>
</dbReference>
<feature type="domain" description="DC1" evidence="3">
    <location>
        <begin position="116"/>
        <end position="164"/>
    </location>
</feature>
<feature type="domain" description="DC1" evidence="3">
    <location>
        <begin position="177"/>
        <end position="220"/>
    </location>
</feature>
<organism evidence="4 5">
    <name type="scientific">Arabidopsis suecica</name>
    <name type="common">Swedish thale-cress</name>
    <name type="synonym">Cardaminopsis suecica</name>
    <dbReference type="NCBI Taxonomy" id="45249"/>
    <lineage>
        <taxon>Eukaryota</taxon>
        <taxon>Viridiplantae</taxon>
        <taxon>Streptophyta</taxon>
        <taxon>Embryophyta</taxon>
        <taxon>Tracheophyta</taxon>
        <taxon>Spermatophyta</taxon>
        <taxon>Magnoliopsida</taxon>
        <taxon>eudicotyledons</taxon>
        <taxon>Gunneridae</taxon>
        <taxon>Pentapetalae</taxon>
        <taxon>rosids</taxon>
        <taxon>malvids</taxon>
        <taxon>Brassicales</taxon>
        <taxon>Brassicaceae</taxon>
        <taxon>Camelineae</taxon>
        <taxon>Arabidopsis</taxon>
    </lineage>
</organism>
<evidence type="ECO:0000256" key="2">
    <source>
        <dbReference type="SAM" id="Phobius"/>
    </source>
</evidence>
<gene>
    <name evidence="4" type="ORF">ISN44_As07g003330</name>
</gene>
<dbReference type="PANTHER" id="PTHR32410">
    <property type="entry name" value="CYSTEINE/HISTIDINE-RICH C1 DOMAIN FAMILY PROTEIN"/>
    <property type="match status" value="1"/>
</dbReference>
<keyword evidence="1" id="KW-0677">Repeat</keyword>
<dbReference type="OrthoDB" id="1054393at2759"/>
<dbReference type="EMBL" id="JAEFBJ010000007">
    <property type="protein sequence ID" value="KAG7587974.1"/>
    <property type="molecule type" value="Genomic_DNA"/>
</dbReference>
<dbReference type="Proteomes" id="UP000694251">
    <property type="component" value="Chromosome 7"/>
</dbReference>
<name>A0A8T2BSP5_ARASU</name>
<sequence length="279" mass="31590">MSVANNSTSDALSDEVACHEPLFSCPFPRILNEDCYSITYPINSSPEYVVSRSMEKNYVDHPVLPLFWCNNKEFDIDGGCNICCSSNFGTDYYFCAKCDKNFHKECVQSPNKIKHPYHPKHSLQLSICLDPDPDNIYCLSCGRESVSLVYYCTKCKAKMHTICAMKPIPFLVEQPKIHDHPLTLFPRQSSLTCNVCGLLRKHCLTYVCLGCDFVAHDDCMYSPHIIKISRHHHRTVSPILLLPGPKNGLVEFVVKVLTVIMVHILVISVMVMLSIQDVL</sequence>
<comment type="caution">
    <text evidence="4">The sequence shown here is derived from an EMBL/GenBank/DDBJ whole genome shotgun (WGS) entry which is preliminary data.</text>
</comment>
<protein>
    <submittedName>
        <fullName evidence="4">DC1</fullName>
    </submittedName>
</protein>